<evidence type="ECO:0000256" key="1">
    <source>
        <dbReference type="SAM" id="MobiDB-lite"/>
    </source>
</evidence>
<comment type="caution">
    <text evidence="2">The sequence shown here is derived from an EMBL/GenBank/DDBJ whole genome shotgun (WGS) entry which is preliminary data.</text>
</comment>
<evidence type="ECO:0000313" key="3">
    <source>
        <dbReference type="Proteomes" id="UP000538929"/>
    </source>
</evidence>
<dbReference type="InterPro" id="IPR036388">
    <property type="entry name" value="WH-like_DNA-bd_sf"/>
</dbReference>
<sequence>MAVAQVSAPRCGLLHIRTKQTKNFTILPNSLAQRRGSATAGGIASYLFSLKDGTLISIDRLCEHFDEGRTRIRRGLAELERDGWIERRPERAPDGTVRTRVVLHDVPRKRGGPAAGGAAADAARPSKAAVAAERAALPGTGEHPLSPPRRSRPPAAVSLAADPFAGSSYAEPQLSPAGPERPAPSPTTPSGPFPGRSPAASVPGFTTRSGSPPVPVAPGAAPAPPVPVPFPVPRPRPPAPDPSAGGAGARETARVP</sequence>
<dbReference type="EMBL" id="VKHT01001433">
    <property type="protein sequence ID" value="MBB0247167.1"/>
    <property type="molecule type" value="Genomic_DNA"/>
</dbReference>
<feature type="compositionally biased region" description="Low complexity" evidence="1">
    <location>
        <begin position="116"/>
        <end position="139"/>
    </location>
</feature>
<feature type="region of interest" description="Disordered" evidence="1">
    <location>
        <begin position="104"/>
        <end position="256"/>
    </location>
</feature>
<reference evidence="3" key="1">
    <citation type="submission" date="2019-10" db="EMBL/GenBank/DDBJ databases">
        <title>Streptomyces sp. nov., a novel actinobacterium isolated from alkaline environment.</title>
        <authorList>
            <person name="Golinska P."/>
        </authorList>
    </citation>
    <scope>NUCLEOTIDE SEQUENCE [LARGE SCALE GENOMIC DNA]</scope>
    <source>
        <strain evidence="3">DSM 42118</strain>
    </source>
</reference>
<dbReference type="SUPFAM" id="SSF46785">
    <property type="entry name" value="Winged helix' DNA-binding domain"/>
    <property type="match status" value="1"/>
</dbReference>
<keyword evidence="3" id="KW-1185">Reference proteome</keyword>
<feature type="non-terminal residue" evidence="2">
    <location>
        <position position="256"/>
    </location>
</feature>
<feature type="compositionally biased region" description="Pro residues" evidence="1">
    <location>
        <begin position="179"/>
        <end position="192"/>
    </location>
</feature>
<evidence type="ECO:0008006" key="4">
    <source>
        <dbReference type="Google" id="ProtNLM"/>
    </source>
</evidence>
<feature type="compositionally biased region" description="Pro residues" evidence="1">
    <location>
        <begin position="212"/>
        <end position="241"/>
    </location>
</feature>
<protein>
    <recommendedName>
        <fullName evidence="4">Helix-turn-helix domain-containing protein</fullName>
    </recommendedName>
</protein>
<dbReference type="Gene3D" id="1.10.10.10">
    <property type="entry name" value="Winged helix-like DNA-binding domain superfamily/Winged helix DNA-binding domain"/>
    <property type="match status" value="1"/>
</dbReference>
<dbReference type="AlphaFoldDB" id="A0A7W3Y4A5"/>
<proteinExistence type="predicted"/>
<evidence type="ECO:0000313" key="2">
    <source>
        <dbReference type="EMBL" id="MBB0247167.1"/>
    </source>
</evidence>
<gene>
    <name evidence="2" type="ORF">FNQ90_24335</name>
</gene>
<organism evidence="2 3">
    <name type="scientific">Streptomyces alkaliphilus</name>
    <dbReference type="NCBI Taxonomy" id="1472722"/>
    <lineage>
        <taxon>Bacteria</taxon>
        <taxon>Bacillati</taxon>
        <taxon>Actinomycetota</taxon>
        <taxon>Actinomycetes</taxon>
        <taxon>Kitasatosporales</taxon>
        <taxon>Streptomycetaceae</taxon>
        <taxon>Streptomyces</taxon>
    </lineage>
</organism>
<accession>A0A7W3Y4A5</accession>
<dbReference type="Proteomes" id="UP000538929">
    <property type="component" value="Unassembled WGS sequence"/>
</dbReference>
<dbReference type="InterPro" id="IPR036390">
    <property type="entry name" value="WH_DNA-bd_sf"/>
</dbReference>
<name>A0A7W3Y4A5_9ACTN</name>